<dbReference type="InterPro" id="IPR043129">
    <property type="entry name" value="ATPase_NBD"/>
</dbReference>
<dbReference type="PANTHER" id="PTHR18964:SF149">
    <property type="entry name" value="BIFUNCTIONAL UDP-N-ACETYLGLUCOSAMINE 2-EPIMERASE_N-ACETYLMANNOSAMINE KINASE"/>
    <property type="match status" value="1"/>
</dbReference>
<accession>A0A1H0BD70</accession>
<dbReference type="PANTHER" id="PTHR18964">
    <property type="entry name" value="ROK (REPRESSOR, ORF, KINASE) FAMILY"/>
    <property type="match status" value="1"/>
</dbReference>
<reference evidence="3" key="1">
    <citation type="submission" date="2016-10" db="EMBL/GenBank/DDBJ databases">
        <authorList>
            <person name="Varghese N."/>
            <person name="Submissions S."/>
        </authorList>
    </citation>
    <scope>NUCLEOTIDE SEQUENCE [LARGE SCALE GENOMIC DNA]</scope>
    <source>
        <strain evidence="3">CGMCC 1.6854</strain>
    </source>
</reference>
<gene>
    <name evidence="2" type="ORF">SAMN04488137_4480</name>
</gene>
<dbReference type="EMBL" id="FNHW01000004">
    <property type="protein sequence ID" value="SDN43624.1"/>
    <property type="molecule type" value="Genomic_DNA"/>
</dbReference>
<dbReference type="GO" id="GO:0016301">
    <property type="term" value="F:kinase activity"/>
    <property type="evidence" value="ECO:0007669"/>
    <property type="project" value="UniProtKB-KW"/>
</dbReference>
<keyword evidence="2" id="KW-0808">Transferase</keyword>
<protein>
    <submittedName>
        <fullName evidence="2">Glucokinase</fullName>
    </submittedName>
</protein>
<organism evidence="2 3">
    <name type="scientific">Fictibacillus solisalsi</name>
    <dbReference type="NCBI Taxonomy" id="459525"/>
    <lineage>
        <taxon>Bacteria</taxon>
        <taxon>Bacillati</taxon>
        <taxon>Bacillota</taxon>
        <taxon>Bacilli</taxon>
        <taxon>Bacillales</taxon>
        <taxon>Fictibacillaceae</taxon>
        <taxon>Fictibacillus</taxon>
    </lineage>
</organism>
<dbReference type="SUPFAM" id="SSF53067">
    <property type="entry name" value="Actin-like ATPase domain"/>
    <property type="match status" value="1"/>
</dbReference>
<dbReference type="STRING" id="459525.SAMN04488137_4480"/>
<evidence type="ECO:0000313" key="3">
    <source>
        <dbReference type="Proteomes" id="UP000199544"/>
    </source>
</evidence>
<dbReference type="Proteomes" id="UP000199544">
    <property type="component" value="Unassembled WGS sequence"/>
</dbReference>
<proteinExistence type="inferred from homology"/>
<dbReference type="Pfam" id="PF00480">
    <property type="entry name" value="ROK"/>
    <property type="match status" value="1"/>
</dbReference>
<name>A0A1H0BD70_9BACL</name>
<dbReference type="RefSeq" id="WP_090238401.1">
    <property type="nucleotide sequence ID" value="NZ_FNHW01000004.1"/>
</dbReference>
<dbReference type="Gene3D" id="3.30.420.40">
    <property type="match status" value="2"/>
</dbReference>
<keyword evidence="2" id="KW-0418">Kinase</keyword>
<keyword evidence="3" id="KW-1185">Reference proteome</keyword>
<dbReference type="OrthoDB" id="9795247at2"/>
<evidence type="ECO:0000313" key="2">
    <source>
        <dbReference type="EMBL" id="SDN43624.1"/>
    </source>
</evidence>
<dbReference type="InterPro" id="IPR000600">
    <property type="entry name" value="ROK"/>
</dbReference>
<sequence length="304" mass="33102">MNESVIGVDVGGTNIRVGLVENGLSLTRKETALTTEYKEPDKIFKSILDMIKKIDPDHTAKKIGIGLPVPWPDEAEKIVDATNIPGLEEVSVDTLRSYFPGYQVFIDNDVNVVALLEAHYGAAKGRKNAIYITVSTGVGSGIIIDNKVLRGSHGYAGEIGSMIVSGHKKNHPSLYDGSLESLCSGLALEEESKVLYGEGATSALLFEHYQTNDEEAKKVIDLWVEHFSNAIASLMQTIDPDIFVLGGAVIHHNPWLVEKVAECTRKKVFKNLREKINIVINQFSTDAGVIGAGYLAIHQSEGEI</sequence>
<dbReference type="AlphaFoldDB" id="A0A1H0BD70"/>
<evidence type="ECO:0000256" key="1">
    <source>
        <dbReference type="ARBA" id="ARBA00006479"/>
    </source>
</evidence>
<comment type="similarity">
    <text evidence="1">Belongs to the ROK (NagC/XylR) family.</text>
</comment>